<dbReference type="EMBL" id="SFCI01001691">
    <property type="protein sequence ID" value="TFY75169.1"/>
    <property type="molecule type" value="Genomic_DNA"/>
</dbReference>
<keyword evidence="4" id="KW-0804">Transcription</keyword>
<dbReference type="GO" id="GO:0008270">
    <property type="term" value="F:zinc ion binding"/>
    <property type="evidence" value="ECO:0007669"/>
    <property type="project" value="InterPro"/>
</dbReference>
<feature type="domain" description="Xylanolytic transcriptional activator regulatory" evidence="8">
    <location>
        <begin position="272"/>
        <end position="359"/>
    </location>
</feature>
<evidence type="ECO:0000256" key="5">
    <source>
        <dbReference type="ARBA" id="ARBA00023242"/>
    </source>
</evidence>
<evidence type="ECO:0000256" key="6">
    <source>
        <dbReference type="SAM" id="Coils"/>
    </source>
</evidence>
<dbReference type="AlphaFoldDB" id="A0A4Y9ZP12"/>
<comment type="subcellular location">
    <subcellularLocation>
        <location evidence="1">Nucleus</location>
    </subcellularLocation>
</comment>
<dbReference type="CDD" id="cd12148">
    <property type="entry name" value="fungal_TF_MHR"/>
    <property type="match status" value="1"/>
</dbReference>
<dbReference type="GO" id="GO:0000981">
    <property type="term" value="F:DNA-binding transcription factor activity, RNA polymerase II-specific"/>
    <property type="evidence" value="ECO:0007669"/>
    <property type="project" value="InterPro"/>
</dbReference>
<dbReference type="PANTHER" id="PTHR47338:SF29">
    <property type="entry name" value="ZN(2)-C6 FUNGAL-TYPE DOMAIN-CONTAINING PROTEIN"/>
    <property type="match status" value="1"/>
</dbReference>
<evidence type="ECO:0000256" key="7">
    <source>
        <dbReference type="SAM" id="MobiDB-lite"/>
    </source>
</evidence>
<comment type="caution">
    <text evidence="9">The sequence shown here is derived from an EMBL/GenBank/DDBJ whole genome shotgun (WGS) entry which is preliminary data.</text>
</comment>
<keyword evidence="2" id="KW-0479">Metal-binding</keyword>
<dbReference type="GO" id="GO:0006351">
    <property type="term" value="P:DNA-templated transcription"/>
    <property type="evidence" value="ECO:0007669"/>
    <property type="project" value="InterPro"/>
</dbReference>
<evidence type="ECO:0000256" key="1">
    <source>
        <dbReference type="ARBA" id="ARBA00004123"/>
    </source>
</evidence>
<feature type="compositionally biased region" description="Polar residues" evidence="7">
    <location>
        <begin position="1"/>
        <end position="24"/>
    </location>
</feature>
<dbReference type="InterPro" id="IPR050815">
    <property type="entry name" value="TF_fung"/>
</dbReference>
<gene>
    <name evidence="9" type="ORF">EWM64_g8842</name>
</gene>
<organism evidence="9 10">
    <name type="scientific">Hericium alpestre</name>
    <dbReference type="NCBI Taxonomy" id="135208"/>
    <lineage>
        <taxon>Eukaryota</taxon>
        <taxon>Fungi</taxon>
        <taxon>Dikarya</taxon>
        <taxon>Basidiomycota</taxon>
        <taxon>Agaricomycotina</taxon>
        <taxon>Agaricomycetes</taxon>
        <taxon>Russulales</taxon>
        <taxon>Hericiaceae</taxon>
        <taxon>Hericium</taxon>
    </lineage>
</organism>
<feature type="coiled-coil region" evidence="6">
    <location>
        <begin position="102"/>
        <end position="129"/>
    </location>
</feature>
<dbReference type="Proteomes" id="UP000298061">
    <property type="component" value="Unassembled WGS sequence"/>
</dbReference>
<dbReference type="STRING" id="135208.A0A4Y9ZP12"/>
<sequence>MPKVPTSKSDSGSASGILNGSNHPNVLKRNQVRNNPLVHAKAEMVPYASSVCPHGVLTLSPAMPSDRVRLAFDRMPMRVLMHPRVSFCQTIPIVHSMKPAVLEPAKNRYEKLENRINELEAMLKESRVEIFFAFHPHAGRLFHGPSFMSSLTLPPTHPKFPSTAVLHAICAVGSLYTVAVVPTPQPNLNQVAPGGFCEFGPGYQPLRVPLDEIFNDRHKSENHVDSFAEQQVNFARQACDHQLSQGLRLLEIVQAQIICNWWYWGHAKWVELFMISAHALRTCVPLGLNTSTPFQSIADSLRAPTILPPPEDITEEEMRRNTFWLAYSMERQHGCSNGWALSLDESDVTQMLPVKGELFDFGTPATPDIRQWSHTKNVLLTHPDDQTDSFTLYIKGNMLLSRVKAYNLRFRSKRFKGDEDVAYDPSYANYWEPHHTAEGYPTKDLSTDPRRTPLFVEIDRIAMSFRASFPHHLRNPMPDGVVDSHLYTAHLIPHVAIILLHDPHAHVGSAGCMSAFKILEAARAVLDLIYAVQSTSYDITLLDYFCAFCWFMAGRVLVRFWHAAQEAKSEEQTITLRAEVEYIASAITKFGERIPLASRYSRMLNDIAYNTCGEKIYIQM</sequence>
<dbReference type="Pfam" id="PF04082">
    <property type="entry name" value="Fungal_trans"/>
    <property type="match status" value="1"/>
</dbReference>
<keyword evidence="3" id="KW-0805">Transcription regulation</keyword>
<dbReference type="SMART" id="SM00906">
    <property type="entry name" value="Fungal_trans"/>
    <property type="match status" value="1"/>
</dbReference>
<proteinExistence type="predicted"/>
<dbReference type="InterPro" id="IPR007219">
    <property type="entry name" value="XnlR_reg_dom"/>
</dbReference>
<dbReference type="GO" id="GO:0003677">
    <property type="term" value="F:DNA binding"/>
    <property type="evidence" value="ECO:0007669"/>
    <property type="project" value="InterPro"/>
</dbReference>
<evidence type="ECO:0000256" key="2">
    <source>
        <dbReference type="ARBA" id="ARBA00022723"/>
    </source>
</evidence>
<feature type="region of interest" description="Disordered" evidence="7">
    <location>
        <begin position="1"/>
        <end position="29"/>
    </location>
</feature>
<reference evidence="9 10" key="1">
    <citation type="submission" date="2019-02" db="EMBL/GenBank/DDBJ databases">
        <title>Genome sequencing of the rare red list fungi Hericium alpestre (H. flagellum).</title>
        <authorList>
            <person name="Buettner E."/>
            <person name="Kellner H."/>
        </authorList>
    </citation>
    <scope>NUCLEOTIDE SEQUENCE [LARGE SCALE GENOMIC DNA]</scope>
    <source>
        <strain evidence="9 10">DSM 108284</strain>
    </source>
</reference>
<keyword evidence="10" id="KW-1185">Reference proteome</keyword>
<keyword evidence="5" id="KW-0539">Nucleus</keyword>
<evidence type="ECO:0000256" key="4">
    <source>
        <dbReference type="ARBA" id="ARBA00023163"/>
    </source>
</evidence>
<dbReference type="GO" id="GO:0005634">
    <property type="term" value="C:nucleus"/>
    <property type="evidence" value="ECO:0007669"/>
    <property type="project" value="UniProtKB-SubCell"/>
</dbReference>
<protein>
    <recommendedName>
        <fullName evidence="8">Xylanolytic transcriptional activator regulatory domain-containing protein</fullName>
    </recommendedName>
</protein>
<dbReference type="OrthoDB" id="39175at2759"/>
<evidence type="ECO:0000256" key="3">
    <source>
        <dbReference type="ARBA" id="ARBA00023015"/>
    </source>
</evidence>
<evidence type="ECO:0000313" key="9">
    <source>
        <dbReference type="EMBL" id="TFY75169.1"/>
    </source>
</evidence>
<evidence type="ECO:0000259" key="8">
    <source>
        <dbReference type="SMART" id="SM00906"/>
    </source>
</evidence>
<keyword evidence="6" id="KW-0175">Coiled coil</keyword>
<name>A0A4Y9ZP12_9AGAM</name>
<dbReference type="PANTHER" id="PTHR47338">
    <property type="entry name" value="ZN(II)2CYS6 TRANSCRIPTION FACTOR (EUROFUNG)-RELATED"/>
    <property type="match status" value="1"/>
</dbReference>
<accession>A0A4Y9ZP12</accession>
<evidence type="ECO:0000313" key="10">
    <source>
        <dbReference type="Proteomes" id="UP000298061"/>
    </source>
</evidence>